<evidence type="ECO:0000313" key="4">
    <source>
        <dbReference type="Proteomes" id="UP001172681"/>
    </source>
</evidence>
<gene>
    <name evidence="3" type="ORF">H2204_013686</name>
</gene>
<dbReference type="Pfam" id="PF02129">
    <property type="entry name" value="Peptidase_S15"/>
    <property type="match status" value="1"/>
</dbReference>
<dbReference type="EMBL" id="JAPDRN010000159">
    <property type="protein sequence ID" value="KAJ9617555.1"/>
    <property type="molecule type" value="Genomic_DNA"/>
</dbReference>
<dbReference type="InterPro" id="IPR013736">
    <property type="entry name" value="Xaa-Pro_dipept_C"/>
</dbReference>
<keyword evidence="4" id="KW-1185">Reference proteome</keyword>
<name>A0AA38XQ01_9EURO</name>
<dbReference type="Gene3D" id="3.40.50.1820">
    <property type="entry name" value="alpha/beta hydrolase"/>
    <property type="match status" value="1"/>
</dbReference>
<accession>A0AA38XQ01</accession>
<sequence>MGNQIRNLYKVDYTSFDYIYEENVDIPLRLGEGLVRCNVYRPKSESARYPVLVTYGPYGKDIHYSNFHADSYSEVPEEHRSAHSAWETPDPGFWTKCEYAVVRADERGCGQSPGLLDTMSSGTSEAFFDVVEWAARQPWSTGKVGLLGISYYAGSQWRVAARRPRGLACIVPWEGMSDYYRDRCRHGGILSNAFIGFWWNRQVITNQYGLPGRAAQRWGPDTIEGDLPEEELVANRRDQTVDNTLFRFRNDEYYSSREYSLGDIQVPLLSVANWGGISLHLRGNVEGYTHAGTTLKYLRFITGRHDLPFYQKENVEMQKSFLDAFLKGHDTQGWRTGEAPRVGLTLRKGNVGYNDTLAERAYETRYENEWPIARTRYTKFHLTSSNVLTAEGTVEERSDSTVTYEAPGSLAEAKSVHFTTGPFAQETEITGHVVVRLNVSASPPSTVDTTAVPSEIDVFVTLRHLDGEGEEIFYTGTVGDPVPVAKGWLRVSLRRTAVSDPRHRPWHPHREYLSTDVQPVVPGTVYGVDVEVWPTNVVVSEGHRLVLEISSGDTQGAGLFEHSSEVDRPRDRLLGHNHIHFGPGLENYVLLPVIPPRAGAGIKSTT</sequence>
<dbReference type="InterPro" id="IPR008979">
    <property type="entry name" value="Galactose-bd-like_sf"/>
</dbReference>
<dbReference type="Proteomes" id="UP001172681">
    <property type="component" value="Unassembled WGS sequence"/>
</dbReference>
<evidence type="ECO:0000313" key="3">
    <source>
        <dbReference type="EMBL" id="KAJ9617555.1"/>
    </source>
</evidence>
<dbReference type="Pfam" id="PF08530">
    <property type="entry name" value="PepX_C"/>
    <property type="match status" value="1"/>
</dbReference>
<dbReference type="Gene3D" id="2.60.120.260">
    <property type="entry name" value="Galactose-binding domain-like"/>
    <property type="match status" value="1"/>
</dbReference>
<dbReference type="PANTHER" id="PTHR43056">
    <property type="entry name" value="PEPTIDASE S9 PROLYL OLIGOPEPTIDASE"/>
    <property type="match status" value="1"/>
</dbReference>
<protein>
    <recommendedName>
        <fullName evidence="2">Xaa-Pro dipeptidyl-peptidase C-terminal domain-containing protein</fullName>
    </recommendedName>
</protein>
<keyword evidence="1" id="KW-0378">Hydrolase</keyword>
<comment type="caution">
    <text evidence="3">The sequence shown here is derived from an EMBL/GenBank/DDBJ whole genome shotgun (WGS) entry which is preliminary data.</text>
</comment>
<dbReference type="SMART" id="SM00939">
    <property type="entry name" value="PepX_C"/>
    <property type="match status" value="1"/>
</dbReference>
<dbReference type="GO" id="GO:0008239">
    <property type="term" value="F:dipeptidyl-peptidase activity"/>
    <property type="evidence" value="ECO:0007669"/>
    <property type="project" value="InterPro"/>
</dbReference>
<evidence type="ECO:0000256" key="1">
    <source>
        <dbReference type="ARBA" id="ARBA00022801"/>
    </source>
</evidence>
<dbReference type="InterPro" id="IPR005674">
    <property type="entry name" value="CocE/Ser_esterase"/>
</dbReference>
<dbReference type="InterPro" id="IPR050585">
    <property type="entry name" value="Xaa-Pro_dipeptidyl-ppase/CocE"/>
</dbReference>
<evidence type="ECO:0000259" key="2">
    <source>
        <dbReference type="SMART" id="SM00939"/>
    </source>
</evidence>
<feature type="domain" description="Xaa-Pro dipeptidyl-peptidase C-terminal" evidence="2">
    <location>
        <begin position="319"/>
        <end position="590"/>
    </location>
</feature>
<dbReference type="SUPFAM" id="SSF53474">
    <property type="entry name" value="alpha/beta-Hydrolases"/>
    <property type="match status" value="1"/>
</dbReference>
<proteinExistence type="predicted"/>
<dbReference type="PANTHER" id="PTHR43056:SF10">
    <property type="entry name" value="COCE_NOND FAMILY, PUTATIVE (AFU_ORTHOLOGUE AFUA_7G00600)-RELATED"/>
    <property type="match status" value="1"/>
</dbReference>
<dbReference type="InterPro" id="IPR029058">
    <property type="entry name" value="AB_hydrolase_fold"/>
</dbReference>
<dbReference type="InterPro" id="IPR000383">
    <property type="entry name" value="Xaa-Pro-like_dom"/>
</dbReference>
<reference evidence="3" key="1">
    <citation type="submission" date="2022-10" db="EMBL/GenBank/DDBJ databases">
        <title>Culturing micro-colonial fungi from biological soil crusts in the Mojave desert and describing Neophaeococcomyces mojavensis, and introducing the new genera and species Taxawa tesnikishii.</title>
        <authorList>
            <person name="Kurbessoian T."/>
            <person name="Stajich J.E."/>
        </authorList>
    </citation>
    <scope>NUCLEOTIDE SEQUENCE</scope>
    <source>
        <strain evidence="3">TK_35</strain>
    </source>
</reference>
<dbReference type="SUPFAM" id="SSF49785">
    <property type="entry name" value="Galactose-binding domain-like"/>
    <property type="match status" value="1"/>
</dbReference>
<organism evidence="3 4">
    <name type="scientific">Knufia peltigerae</name>
    <dbReference type="NCBI Taxonomy" id="1002370"/>
    <lineage>
        <taxon>Eukaryota</taxon>
        <taxon>Fungi</taxon>
        <taxon>Dikarya</taxon>
        <taxon>Ascomycota</taxon>
        <taxon>Pezizomycotina</taxon>
        <taxon>Eurotiomycetes</taxon>
        <taxon>Chaetothyriomycetidae</taxon>
        <taxon>Chaetothyriales</taxon>
        <taxon>Trichomeriaceae</taxon>
        <taxon>Knufia</taxon>
    </lineage>
</organism>
<dbReference type="Gene3D" id="1.10.3020.20">
    <property type="match status" value="1"/>
</dbReference>
<dbReference type="AlphaFoldDB" id="A0AA38XQ01"/>
<dbReference type="NCBIfam" id="TIGR00976">
    <property type="entry name" value="CocE_NonD"/>
    <property type="match status" value="1"/>
</dbReference>